<evidence type="ECO:0000313" key="1">
    <source>
        <dbReference type="EMBL" id="MBX52231.1"/>
    </source>
</evidence>
<proteinExistence type="predicted"/>
<reference evidence="1" key="1">
    <citation type="submission" date="2018-02" db="EMBL/GenBank/DDBJ databases">
        <title>Rhizophora mucronata_Transcriptome.</title>
        <authorList>
            <person name="Meera S.P."/>
            <person name="Sreeshan A."/>
            <person name="Augustine A."/>
        </authorList>
    </citation>
    <scope>NUCLEOTIDE SEQUENCE</scope>
    <source>
        <tissue evidence="1">Leaf</tissue>
    </source>
</reference>
<organism evidence="1">
    <name type="scientific">Rhizophora mucronata</name>
    <name type="common">Asiatic mangrove</name>
    <dbReference type="NCBI Taxonomy" id="61149"/>
    <lineage>
        <taxon>Eukaryota</taxon>
        <taxon>Viridiplantae</taxon>
        <taxon>Streptophyta</taxon>
        <taxon>Embryophyta</taxon>
        <taxon>Tracheophyta</taxon>
        <taxon>Spermatophyta</taxon>
        <taxon>Magnoliopsida</taxon>
        <taxon>eudicotyledons</taxon>
        <taxon>Gunneridae</taxon>
        <taxon>Pentapetalae</taxon>
        <taxon>rosids</taxon>
        <taxon>fabids</taxon>
        <taxon>Malpighiales</taxon>
        <taxon>Rhizophoraceae</taxon>
        <taxon>Rhizophora</taxon>
    </lineage>
</organism>
<protein>
    <submittedName>
        <fullName evidence="1">Uncharacterized protein</fullName>
    </submittedName>
</protein>
<sequence>MVDSGTFLFMPFYRKRRRD</sequence>
<accession>A0A2P2PC81</accession>
<dbReference type="AlphaFoldDB" id="A0A2P2PC81"/>
<name>A0A2P2PC81_RHIMU</name>
<dbReference type="EMBL" id="GGEC01071747">
    <property type="protein sequence ID" value="MBX52231.1"/>
    <property type="molecule type" value="Transcribed_RNA"/>
</dbReference>